<evidence type="ECO:0000313" key="2">
    <source>
        <dbReference type="EMBL" id="EDK31290.1"/>
    </source>
</evidence>
<reference evidence="3" key="1">
    <citation type="journal article" date="2006" name="PLoS Biol.">
        <title>Macronuclear genome sequence of the ciliate Tetrahymena thermophila, a model eukaryote.</title>
        <authorList>
            <person name="Eisen J.A."/>
            <person name="Coyne R.S."/>
            <person name="Wu M."/>
            <person name="Wu D."/>
            <person name="Thiagarajan M."/>
            <person name="Wortman J.R."/>
            <person name="Badger J.H."/>
            <person name="Ren Q."/>
            <person name="Amedeo P."/>
            <person name="Jones K.M."/>
            <person name="Tallon L.J."/>
            <person name="Delcher A.L."/>
            <person name="Salzberg S.L."/>
            <person name="Silva J.C."/>
            <person name="Haas B.J."/>
            <person name="Majoros W.H."/>
            <person name="Farzad M."/>
            <person name="Carlton J.M."/>
            <person name="Smith R.K. Jr."/>
            <person name="Garg J."/>
            <person name="Pearlman R.E."/>
            <person name="Karrer K.M."/>
            <person name="Sun L."/>
            <person name="Manning G."/>
            <person name="Elde N.C."/>
            <person name="Turkewitz A.P."/>
            <person name="Asai D.J."/>
            <person name="Wilkes D.E."/>
            <person name="Wang Y."/>
            <person name="Cai H."/>
            <person name="Collins K."/>
            <person name="Stewart B.A."/>
            <person name="Lee S.R."/>
            <person name="Wilamowska K."/>
            <person name="Weinberg Z."/>
            <person name="Ruzzo W.L."/>
            <person name="Wloga D."/>
            <person name="Gaertig J."/>
            <person name="Frankel J."/>
            <person name="Tsao C.-C."/>
            <person name="Gorovsky M.A."/>
            <person name="Keeling P.J."/>
            <person name="Waller R.F."/>
            <person name="Patron N.J."/>
            <person name="Cherry J.M."/>
            <person name="Stover N.A."/>
            <person name="Krieger C.J."/>
            <person name="del Toro C."/>
            <person name="Ryder H.F."/>
            <person name="Williamson S.C."/>
            <person name="Barbeau R.A."/>
            <person name="Hamilton E.P."/>
            <person name="Orias E."/>
        </authorList>
    </citation>
    <scope>NUCLEOTIDE SEQUENCE [LARGE SCALE GENOMIC DNA]</scope>
    <source>
        <strain evidence="3">SB210</strain>
    </source>
</reference>
<keyword evidence="3" id="KW-1185">Reference proteome</keyword>
<keyword evidence="1" id="KW-1133">Transmembrane helix</keyword>
<dbReference type="KEGG" id="tet:TTHERM_00527447"/>
<name>A4VCN2_TETTS</name>
<dbReference type="InParanoid" id="A4VCN2"/>
<dbReference type="RefSeq" id="XP_001471075.1">
    <property type="nucleotide sequence ID" value="XM_001471025.2"/>
</dbReference>
<accession>A4VCN2</accession>
<dbReference type="GeneID" id="7839262"/>
<organism evidence="2 3">
    <name type="scientific">Tetrahymena thermophila (strain SB210)</name>
    <dbReference type="NCBI Taxonomy" id="312017"/>
    <lineage>
        <taxon>Eukaryota</taxon>
        <taxon>Sar</taxon>
        <taxon>Alveolata</taxon>
        <taxon>Ciliophora</taxon>
        <taxon>Intramacronucleata</taxon>
        <taxon>Oligohymenophorea</taxon>
        <taxon>Hymenostomatida</taxon>
        <taxon>Tetrahymenina</taxon>
        <taxon>Tetrahymenidae</taxon>
        <taxon>Tetrahymena</taxon>
    </lineage>
</organism>
<gene>
    <name evidence="2" type="ORF">TTHERM_00527447</name>
</gene>
<protein>
    <submittedName>
        <fullName evidence="2">Transmembrane protein, putative</fullName>
    </submittedName>
</protein>
<proteinExistence type="predicted"/>
<evidence type="ECO:0000256" key="1">
    <source>
        <dbReference type="SAM" id="Phobius"/>
    </source>
</evidence>
<keyword evidence="1 2" id="KW-0812">Transmembrane</keyword>
<sequence length="199" mass="22904">MMNYPQDNYPYDAGFNNNNQHQNIAYSPLQYGVTQKVNTPDEAKVEKLLLVITWVSIFNCVMKMDYNVAIYLFLYYIWVTRTSTNHYKAFLLANAVFIGLDILWFLINVNSWGSGYEDEKHLYPVWLSFRLYRIFTLTISAIIILLKIALALFQYKAFSATQPKVNPQFNPANPGAVGGQLFNPSANPNTYPPQQNFGF</sequence>
<dbReference type="EMBL" id="GG662209">
    <property type="protein sequence ID" value="EDK31290.1"/>
    <property type="molecule type" value="Genomic_DNA"/>
</dbReference>
<evidence type="ECO:0000313" key="3">
    <source>
        <dbReference type="Proteomes" id="UP000009168"/>
    </source>
</evidence>
<dbReference type="AlphaFoldDB" id="A4VCN2"/>
<keyword evidence="1" id="KW-0472">Membrane</keyword>
<feature type="transmembrane region" description="Helical" evidence="1">
    <location>
        <begin position="89"/>
        <end position="107"/>
    </location>
</feature>
<dbReference type="HOGENOM" id="CLU_1374690_0_0_1"/>
<feature type="transmembrane region" description="Helical" evidence="1">
    <location>
        <begin position="131"/>
        <end position="153"/>
    </location>
</feature>
<feature type="transmembrane region" description="Helical" evidence="1">
    <location>
        <begin position="48"/>
        <end position="77"/>
    </location>
</feature>
<dbReference type="Proteomes" id="UP000009168">
    <property type="component" value="Unassembled WGS sequence"/>
</dbReference>